<dbReference type="PANTHER" id="PTHR41368">
    <property type="entry name" value="PROTEIN YGHO"/>
    <property type="match status" value="1"/>
</dbReference>
<dbReference type="CDD" id="cd04301">
    <property type="entry name" value="NAT_SF"/>
    <property type="match status" value="1"/>
</dbReference>
<dbReference type="EMBL" id="JAUOEL010000007">
    <property type="protein sequence ID" value="MDO5976353.1"/>
    <property type="molecule type" value="Genomic_DNA"/>
</dbReference>
<proteinExistence type="predicted"/>
<gene>
    <name evidence="2" type="ORF">Q4Q40_19310</name>
</gene>
<dbReference type="InterPro" id="IPR039968">
    <property type="entry name" value="BcerS-like"/>
</dbReference>
<dbReference type="SUPFAM" id="SSF55729">
    <property type="entry name" value="Acyl-CoA N-acyltransferases (Nat)"/>
    <property type="match status" value="1"/>
</dbReference>
<reference evidence="2" key="1">
    <citation type="submission" date="2023-07" db="EMBL/GenBank/DDBJ databases">
        <title>Two novel species in the genus Flavivirga.</title>
        <authorList>
            <person name="Kwon K."/>
        </authorList>
    </citation>
    <scope>NUCLEOTIDE SEQUENCE</scope>
    <source>
        <strain evidence="2">KACC 14158</strain>
    </source>
</reference>
<dbReference type="Gene3D" id="3.40.630.30">
    <property type="match status" value="1"/>
</dbReference>
<name>A0ABT8WT64_9FLAO</name>
<keyword evidence="3" id="KW-1185">Reference proteome</keyword>
<dbReference type="PANTHER" id="PTHR41368:SF1">
    <property type="entry name" value="PROTEIN YGHO"/>
    <property type="match status" value="1"/>
</dbReference>
<dbReference type="InterPro" id="IPR000182">
    <property type="entry name" value="GNAT_dom"/>
</dbReference>
<evidence type="ECO:0000313" key="3">
    <source>
        <dbReference type="Proteomes" id="UP001176806"/>
    </source>
</evidence>
<dbReference type="Proteomes" id="UP001176806">
    <property type="component" value="Unassembled WGS sequence"/>
</dbReference>
<accession>A0ABT8WT64</accession>
<protein>
    <recommendedName>
        <fullName evidence="1">N-acetyltransferase domain-containing protein</fullName>
    </recommendedName>
</protein>
<comment type="caution">
    <text evidence="2">The sequence shown here is derived from an EMBL/GenBank/DDBJ whole genome shotgun (WGS) entry which is preliminary data.</text>
</comment>
<dbReference type="RefSeq" id="WP_303303637.1">
    <property type="nucleotide sequence ID" value="NZ_BAABDA010000028.1"/>
</dbReference>
<organism evidence="2 3">
    <name type="scientific">Flavivirga jejuensis</name>
    <dbReference type="NCBI Taxonomy" id="870487"/>
    <lineage>
        <taxon>Bacteria</taxon>
        <taxon>Pseudomonadati</taxon>
        <taxon>Bacteroidota</taxon>
        <taxon>Flavobacteriia</taxon>
        <taxon>Flavobacteriales</taxon>
        <taxon>Flavobacteriaceae</taxon>
        <taxon>Flavivirga</taxon>
    </lineage>
</organism>
<evidence type="ECO:0000313" key="2">
    <source>
        <dbReference type="EMBL" id="MDO5976353.1"/>
    </source>
</evidence>
<feature type="domain" description="N-acetyltransferase" evidence="1">
    <location>
        <begin position="200"/>
        <end position="374"/>
    </location>
</feature>
<evidence type="ECO:0000259" key="1">
    <source>
        <dbReference type="PROSITE" id="PS51186"/>
    </source>
</evidence>
<dbReference type="InterPro" id="IPR016181">
    <property type="entry name" value="Acyl_CoA_acyltransferase"/>
</dbReference>
<dbReference type="PROSITE" id="PS51186">
    <property type="entry name" value="GNAT"/>
    <property type="match status" value="1"/>
</dbReference>
<sequence>MNKYFIKEVNNARLLNDFIDFPYDLYKDDSNWVPPIKKDYIKLFDKKLNPFFAEGDMQLYLVKKNESVVGRIASIDNHEHNKVHNENIGFFGFFECYNDPEIANLLLKKATKWLLERGRVAIRGPVSPSMNYESGFLVEGFDDAPRLMMPYTKSYYPYLTTDLGFNKVKQLWAYKINSRHVADNSKIARVAESIKLRSGVRLREIQMKNFQEEIYTIVDIFNKCWCNNWGFIPISQEAAIIMAKSMKPIVEKSLILIAEIDDKPVGMIVTLYDYNEILKKMKGRLFPFGFLHLLNAKNKIGWLRMMLIGVLPEYRSKGIDALLYYQSALNALKLNKFHCEGSWTLEDNHVINRLATMMGGKVYKKYNIYEKFITENIRKKK</sequence>